<sequence>MLGFEGVFTVDARGHSGGVSLLWRNQNDLEVLGYSIYHIDVRITTADKKTWRLTGMYSEPNHSQRYKTWNLLRTLADESSLPWCVIGDMNNIVYHSDKKGGNWYPNGLIEGFQKALSDCHPVDLELHGYPLLGNGVLINVEITSSDHCPLLLDLVNQNVTTAPRQFRFENAWLQERLCVQVIQDSWDANAGGSITKKIKRCGDSLTSWGNEFTGNIKDRIKRCKSDIKRLKRLRDDASMAEFKIAEKRLAEVLTQREVFWKQRSKQLWLRVRDSNRLEDAILSYFSELFTSTSSLTDVVIAGISPSISNSQNRDLLSPVLEEEIKSALFQMHPDKSRGPDGMTPGSTKNVGMWLVMMWCYKSRTSLIQIEDYAPPNLSENQLAFILSRLISDNIMVSYEVVHYFKSKRKGKTGYMALKLDLSKAYDRIERGFLRAMMRTMGFHNRFIDLILTTVSTVQYMVIHGLSSLIKRFERSGHIRGCKVANGVPTISHMLFANDSYVYCRATENEADNVLRLLHMFEMASGQQVNRAKSSIFFSANTPFDLLDRLCARMGMVPASDQSVYLGLPCILGRKKKAIQNFLQEKMEKRILSWEGRFLSKAGREILLKTVVQAIPSYDMSVFLLPIETCTLLERLMSKYWWGTSSQRSRGITWIKWSRLSRYKSSGGLGFRNLKDYNLSLLEVVISARSVLDQWSYAQSHRFDPLLVPGAKQNKEEQWSKPEVNKIKLLEAFTALKTGNVQSAAVEAFGIKEALSWIKAKNWYNIGTDSLVSVQAISSSFLCLQCLRKLGLSVADHPLGPATDHRLAMLLPHKVANQKLAPLRTDSSFCFSAYGVLAVVSSCYSPPKGRFLRVTHPSDIGKTSLLVQLAFVKHVVNITFIPILKHACFLARLERLKTCSRLA</sequence>
<organism evidence="1 2">
    <name type="scientific">Cannabis sativa</name>
    <name type="common">Hemp</name>
    <name type="synonym">Marijuana</name>
    <dbReference type="NCBI Taxonomy" id="3483"/>
    <lineage>
        <taxon>Eukaryota</taxon>
        <taxon>Viridiplantae</taxon>
        <taxon>Streptophyta</taxon>
        <taxon>Embryophyta</taxon>
        <taxon>Tracheophyta</taxon>
        <taxon>Spermatophyta</taxon>
        <taxon>Magnoliopsida</taxon>
        <taxon>eudicotyledons</taxon>
        <taxon>Gunneridae</taxon>
        <taxon>Pentapetalae</taxon>
        <taxon>rosids</taxon>
        <taxon>fabids</taxon>
        <taxon>Rosales</taxon>
        <taxon>Cannabaceae</taxon>
        <taxon>Cannabis</taxon>
    </lineage>
</organism>
<evidence type="ECO:0008006" key="3">
    <source>
        <dbReference type="Google" id="ProtNLM"/>
    </source>
</evidence>
<dbReference type="Proteomes" id="UP000596661">
    <property type="component" value="Chromosome 7"/>
</dbReference>
<reference evidence="1" key="1">
    <citation type="submission" date="2018-11" db="EMBL/GenBank/DDBJ databases">
        <authorList>
            <person name="Grassa J C."/>
        </authorList>
    </citation>
    <scope>NUCLEOTIDE SEQUENCE [LARGE SCALE GENOMIC DNA]</scope>
</reference>
<name>A0A803Q5Q2_CANSA</name>
<dbReference type="PANTHER" id="PTHR33116">
    <property type="entry name" value="REVERSE TRANSCRIPTASE ZINC-BINDING DOMAIN-CONTAINING PROTEIN-RELATED-RELATED"/>
    <property type="match status" value="1"/>
</dbReference>
<dbReference type="EMBL" id="UZAU01000640">
    <property type="status" value="NOT_ANNOTATED_CDS"/>
    <property type="molecule type" value="Genomic_DNA"/>
</dbReference>
<dbReference type="InterPro" id="IPR036691">
    <property type="entry name" value="Endo/exonu/phosph_ase_sf"/>
</dbReference>
<accession>A0A803Q5Q2</accession>
<reference evidence="1" key="2">
    <citation type="submission" date="2021-03" db="UniProtKB">
        <authorList>
            <consortium name="EnsemblPlants"/>
        </authorList>
    </citation>
    <scope>IDENTIFICATION</scope>
</reference>
<dbReference type="PANTHER" id="PTHR33116:SF86">
    <property type="entry name" value="REVERSE TRANSCRIPTASE DOMAIN-CONTAINING PROTEIN"/>
    <property type="match status" value="1"/>
</dbReference>
<keyword evidence="2" id="KW-1185">Reference proteome</keyword>
<dbReference type="SUPFAM" id="SSF56219">
    <property type="entry name" value="DNase I-like"/>
    <property type="match status" value="1"/>
</dbReference>
<dbReference type="Gene3D" id="3.60.10.10">
    <property type="entry name" value="Endonuclease/exonuclease/phosphatase"/>
    <property type="match status" value="1"/>
</dbReference>
<evidence type="ECO:0000313" key="1">
    <source>
        <dbReference type="EnsemblPlants" id="cds.evm.model.07.608"/>
    </source>
</evidence>
<dbReference type="AlphaFoldDB" id="A0A803Q5Q2"/>
<protein>
    <recommendedName>
        <fullName evidence="3">Reverse transcriptase</fullName>
    </recommendedName>
</protein>
<dbReference type="EnsemblPlants" id="evm.model.07.608">
    <property type="protein sequence ID" value="cds.evm.model.07.608"/>
    <property type="gene ID" value="evm.TU.07.608"/>
</dbReference>
<dbReference type="Gramene" id="evm.model.07.608">
    <property type="protein sequence ID" value="cds.evm.model.07.608"/>
    <property type="gene ID" value="evm.TU.07.608"/>
</dbReference>
<proteinExistence type="predicted"/>
<evidence type="ECO:0000313" key="2">
    <source>
        <dbReference type="Proteomes" id="UP000596661"/>
    </source>
</evidence>